<name>A0A098B5B8_DESHA</name>
<protein>
    <submittedName>
        <fullName evidence="1">Uncharacterized protein</fullName>
    </submittedName>
</protein>
<evidence type="ECO:0000313" key="2">
    <source>
        <dbReference type="EMBL" id="KTE89393.1"/>
    </source>
</evidence>
<reference evidence="1" key="1">
    <citation type="submission" date="2014-07" db="EMBL/GenBank/DDBJ databases">
        <authorList>
            <person name="Hornung V.Bastian."/>
        </authorList>
    </citation>
    <scope>NUCLEOTIDE SEQUENCE</scope>
    <source>
        <strain evidence="1">PCE-S</strain>
    </source>
</reference>
<evidence type="ECO:0000313" key="1">
    <source>
        <dbReference type="EMBL" id="CDX04034.1"/>
    </source>
</evidence>
<dbReference type="PATRIC" id="fig|49338.4.peg.4465"/>
<reference evidence="2 3" key="2">
    <citation type="submission" date="2015-12" db="EMBL/GenBank/DDBJ databases">
        <title>Draft Genome Sequence of Desulfitobacterium hafniense Strain DH, a Sulfate-reducing Bacterium Isolated from Paddy Soils.</title>
        <authorList>
            <person name="Bao P."/>
            <person name="Zhang X."/>
            <person name="Li G."/>
        </authorList>
    </citation>
    <scope>NUCLEOTIDE SEQUENCE [LARGE SCALE GENOMIC DNA]</scope>
    <source>
        <strain evidence="2 3">DH</strain>
    </source>
</reference>
<dbReference type="EMBL" id="LK996017">
    <property type="protein sequence ID" value="CDX04034.1"/>
    <property type="molecule type" value="Genomic_DNA"/>
</dbReference>
<gene>
    <name evidence="2" type="ORF">AT727_13425</name>
    <name evidence="1" type="ORF">DPCES_4148</name>
</gene>
<organism evidence="1">
    <name type="scientific">Desulfitobacterium hafniense</name>
    <name type="common">Desulfitobacterium frappieri</name>
    <dbReference type="NCBI Taxonomy" id="49338"/>
    <lineage>
        <taxon>Bacteria</taxon>
        <taxon>Bacillati</taxon>
        <taxon>Bacillota</taxon>
        <taxon>Clostridia</taxon>
        <taxon>Eubacteriales</taxon>
        <taxon>Desulfitobacteriaceae</taxon>
        <taxon>Desulfitobacterium</taxon>
    </lineage>
</organism>
<dbReference type="AlphaFoldDB" id="A0A098B5B8"/>
<dbReference type="Proteomes" id="UP000054623">
    <property type="component" value="Unassembled WGS sequence"/>
</dbReference>
<accession>A0A098B5B8</accession>
<dbReference type="RefSeq" id="WP_005812466.1">
    <property type="nucleotide sequence ID" value="NZ_CABKQQ010000041.1"/>
</dbReference>
<evidence type="ECO:0000313" key="3">
    <source>
        <dbReference type="Proteomes" id="UP000054623"/>
    </source>
</evidence>
<proteinExistence type="predicted"/>
<sequence>MIPVSNIEEYDFEELRFQLLQHPDIEYDFNHLYHHYVQDSLNEGQTDVFWIMIQHIVAEVQKKLKETAWESLVPVTDEFRLNEPEVYD</sequence>
<dbReference type="EMBL" id="LOCK01000083">
    <property type="protein sequence ID" value="KTE89393.1"/>
    <property type="molecule type" value="Genomic_DNA"/>
</dbReference>